<dbReference type="PANTHER" id="PTHR46401">
    <property type="entry name" value="GLYCOSYLTRANSFERASE WBBK-RELATED"/>
    <property type="match status" value="1"/>
</dbReference>
<dbReference type="SUPFAM" id="SSF53756">
    <property type="entry name" value="UDP-Glycosyltransferase/glycogen phosphorylase"/>
    <property type="match status" value="1"/>
</dbReference>
<dbReference type="Pfam" id="PF13692">
    <property type="entry name" value="Glyco_trans_1_4"/>
    <property type="match status" value="1"/>
</dbReference>
<reference evidence="3" key="1">
    <citation type="journal article" date="2020" name="mSystems">
        <title>Genome- and Community-Level Interaction Insights into Carbon Utilization and Element Cycling Functions of Hydrothermarchaeota in Hydrothermal Sediment.</title>
        <authorList>
            <person name="Zhou Z."/>
            <person name="Liu Y."/>
            <person name="Xu W."/>
            <person name="Pan J."/>
            <person name="Luo Z.H."/>
            <person name="Li M."/>
        </authorList>
    </citation>
    <scope>NUCLEOTIDE SEQUENCE [LARGE SCALE GENOMIC DNA]</scope>
    <source>
        <strain evidence="3">SpSt-289</strain>
    </source>
</reference>
<accession>A0A7C1JM61</accession>
<evidence type="ECO:0000259" key="2">
    <source>
        <dbReference type="Pfam" id="PF13439"/>
    </source>
</evidence>
<dbReference type="InterPro" id="IPR028098">
    <property type="entry name" value="Glyco_trans_4-like_N"/>
</dbReference>
<dbReference type="CDD" id="cd03809">
    <property type="entry name" value="GT4_MtfB-like"/>
    <property type="match status" value="1"/>
</dbReference>
<dbReference type="GO" id="GO:0016757">
    <property type="term" value="F:glycosyltransferase activity"/>
    <property type="evidence" value="ECO:0007669"/>
    <property type="project" value="TreeGrafter"/>
</dbReference>
<sequence>MRIGIDARYLSHNLVGGVHTYVSLLVPSLIERANGAEIFLYADSKAPFELDIAALPPHVTVRILPYRNALSTFWLDLTLRKAMAADRIDVAHFPANVGLAPAGAASVLTLHDAINILPLWEILRGHEKTLRTMAMMTYLHFLSTLSVRRADVVATVSESSRREIVRRSGLPAERVIAVRYGPSPIFRRIEDRAALEAVRARLNVQRPFLLADAIKNPDVIARAWRRLPTPLQAAYQMLFFSRVSTPPPAVREMVAAGHAQVLIRPSRSDLVALYNLAEGFLFPSLYEGLGLPPLEAMRCGAPVIASDRGSIPEVVGDAGLLIDAGDDVMLAEHITRLLQDRSFRQELQQRGFARAEEFSWPKPADRMLDVYRYALSLPRKGRPAPLPASS</sequence>
<protein>
    <submittedName>
        <fullName evidence="3">Glycosyltransferase family 1 protein</fullName>
    </submittedName>
</protein>
<dbReference type="PANTHER" id="PTHR46401:SF2">
    <property type="entry name" value="GLYCOSYLTRANSFERASE WBBK-RELATED"/>
    <property type="match status" value="1"/>
</dbReference>
<dbReference type="AlphaFoldDB" id="A0A7C1JM61"/>
<gene>
    <name evidence="3" type="ORF">ENQ20_16500</name>
</gene>
<dbReference type="Pfam" id="PF13439">
    <property type="entry name" value="Glyco_transf_4"/>
    <property type="match status" value="1"/>
</dbReference>
<dbReference type="Gene3D" id="3.40.50.2000">
    <property type="entry name" value="Glycogen Phosphorylase B"/>
    <property type="match status" value="2"/>
</dbReference>
<evidence type="ECO:0000256" key="1">
    <source>
        <dbReference type="ARBA" id="ARBA00022679"/>
    </source>
</evidence>
<organism evidence="3">
    <name type="scientific">Caldilinea aerophila</name>
    <dbReference type="NCBI Taxonomy" id="133453"/>
    <lineage>
        <taxon>Bacteria</taxon>
        <taxon>Bacillati</taxon>
        <taxon>Chloroflexota</taxon>
        <taxon>Caldilineae</taxon>
        <taxon>Caldilineales</taxon>
        <taxon>Caldilineaceae</taxon>
        <taxon>Caldilinea</taxon>
    </lineage>
</organism>
<proteinExistence type="predicted"/>
<evidence type="ECO:0000313" key="3">
    <source>
        <dbReference type="EMBL" id="HDX33066.1"/>
    </source>
</evidence>
<dbReference type="GO" id="GO:0009103">
    <property type="term" value="P:lipopolysaccharide biosynthetic process"/>
    <property type="evidence" value="ECO:0007669"/>
    <property type="project" value="TreeGrafter"/>
</dbReference>
<comment type="caution">
    <text evidence="3">The sequence shown here is derived from an EMBL/GenBank/DDBJ whole genome shotgun (WGS) entry which is preliminary data.</text>
</comment>
<feature type="domain" description="Glycosyltransferase subfamily 4-like N-terminal" evidence="2">
    <location>
        <begin position="15"/>
        <end position="176"/>
    </location>
</feature>
<dbReference type="EMBL" id="DSMG01000171">
    <property type="protein sequence ID" value="HDX33066.1"/>
    <property type="molecule type" value="Genomic_DNA"/>
</dbReference>
<name>A0A7C1JM61_9CHLR</name>
<keyword evidence="1 3" id="KW-0808">Transferase</keyword>